<dbReference type="InterPro" id="IPR000866">
    <property type="entry name" value="AhpC/TSA"/>
</dbReference>
<comment type="caution">
    <text evidence="7">The sequence shown here is derived from an EMBL/GenBank/DDBJ whole genome shotgun (WGS) entry which is preliminary data.</text>
</comment>
<evidence type="ECO:0000313" key="8">
    <source>
        <dbReference type="Proteomes" id="UP000268007"/>
    </source>
</evidence>
<dbReference type="OrthoDB" id="9794348at2"/>
<dbReference type="GO" id="GO:0016209">
    <property type="term" value="F:antioxidant activity"/>
    <property type="evidence" value="ECO:0007669"/>
    <property type="project" value="InterPro"/>
</dbReference>
<organism evidence="7 8">
    <name type="scientific">Mucilaginibacter gracilis</name>
    <dbReference type="NCBI Taxonomy" id="423350"/>
    <lineage>
        <taxon>Bacteria</taxon>
        <taxon>Pseudomonadati</taxon>
        <taxon>Bacteroidota</taxon>
        <taxon>Sphingobacteriia</taxon>
        <taxon>Sphingobacteriales</taxon>
        <taxon>Sphingobacteriaceae</taxon>
        <taxon>Mucilaginibacter</taxon>
    </lineage>
</organism>
<reference evidence="7 8" key="1">
    <citation type="submission" date="2018-10" db="EMBL/GenBank/DDBJ databases">
        <title>Genomic Encyclopedia of Archaeal and Bacterial Type Strains, Phase II (KMG-II): from individual species to whole genera.</title>
        <authorList>
            <person name="Goeker M."/>
        </authorList>
    </citation>
    <scope>NUCLEOTIDE SEQUENCE [LARGE SCALE GENOMIC DNA]</scope>
    <source>
        <strain evidence="7 8">DSM 18602</strain>
    </source>
</reference>
<dbReference type="Pfam" id="PF14289">
    <property type="entry name" value="DUF4369"/>
    <property type="match status" value="1"/>
</dbReference>
<feature type="domain" description="Thioredoxin" evidence="6">
    <location>
        <begin position="232"/>
        <end position="372"/>
    </location>
</feature>
<dbReference type="PROSITE" id="PS00194">
    <property type="entry name" value="THIOREDOXIN_1"/>
    <property type="match status" value="1"/>
</dbReference>
<protein>
    <submittedName>
        <fullName evidence="7">Peroxiredoxin</fullName>
    </submittedName>
</protein>
<dbReference type="PANTHER" id="PTHR42852">
    <property type="entry name" value="THIOL:DISULFIDE INTERCHANGE PROTEIN DSBE"/>
    <property type="match status" value="1"/>
</dbReference>
<dbReference type="InterPro" id="IPR025380">
    <property type="entry name" value="DUF4369"/>
</dbReference>
<keyword evidence="5" id="KW-0732">Signal</keyword>
<dbReference type="SUPFAM" id="SSF52833">
    <property type="entry name" value="Thioredoxin-like"/>
    <property type="match status" value="1"/>
</dbReference>
<dbReference type="Gene3D" id="3.40.30.10">
    <property type="entry name" value="Glutaredoxin"/>
    <property type="match status" value="1"/>
</dbReference>
<proteinExistence type="predicted"/>
<dbReference type="EMBL" id="RBKU01000001">
    <property type="protein sequence ID" value="RKR81795.1"/>
    <property type="molecule type" value="Genomic_DNA"/>
</dbReference>
<dbReference type="PANTHER" id="PTHR42852:SF6">
    <property type="entry name" value="THIOL:DISULFIDE INTERCHANGE PROTEIN DSBE"/>
    <property type="match status" value="1"/>
</dbReference>
<keyword evidence="2" id="KW-0201">Cytochrome c-type biogenesis</keyword>
<keyword evidence="4" id="KW-0676">Redox-active center</keyword>
<keyword evidence="8" id="KW-1185">Reference proteome</keyword>
<sequence>MKKAIITLLAALPLSAAAQQQYTISGTVGKVKFPATAYVVYQERGQMKFDSATVQPGGKFIIKGTVSVPMKAFVMMGQNGEKLNSRPSPDQVGVYLENGVVEITTPDSLLRAKVGGTPLNKDQQDLVALLTPFKKTEAQMSAGLSKAEGNSQEQAQIQQAFESLALAKLQIQMGFIESHPNSLVSLNLLRSAVDPDKYPEKANTLFNGFSAELKASPAGQSYLNKIGKAKALTVGNIAPDFVLKNTKDQDISLASFKGKYVLVDFWASWCGPCRRENPNVVKAFEKYKTKNFTVLGVSLDGGEKAKEKWLAAIGKDGLNWEQVSDLEGWRSYVVQLYHINAIPANFLLDPSGKIIARDLRGEELEAKLATIL</sequence>
<evidence type="ECO:0000256" key="1">
    <source>
        <dbReference type="ARBA" id="ARBA00004196"/>
    </source>
</evidence>
<dbReference type="GO" id="GO:0016491">
    <property type="term" value="F:oxidoreductase activity"/>
    <property type="evidence" value="ECO:0007669"/>
    <property type="project" value="InterPro"/>
</dbReference>
<accession>A0A495IYL2</accession>
<feature type="signal peptide" evidence="5">
    <location>
        <begin position="1"/>
        <end position="18"/>
    </location>
</feature>
<dbReference type="GO" id="GO:0030313">
    <property type="term" value="C:cell envelope"/>
    <property type="evidence" value="ECO:0007669"/>
    <property type="project" value="UniProtKB-SubCell"/>
</dbReference>
<dbReference type="GO" id="GO:0017004">
    <property type="term" value="P:cytochrome complex assembly"/>
    <property type="evidence" value="ECO:0007669"/>
    <property type="project" value="UniProtKB-KW"/>
</dbReference>
<evidence type="ECO:0000259" key="6">
    <source>
        <dbReference type="PROSITE" id="PS51352"/>
    </source>
</evidence>
<evidence type="ECO:0000313" key="7">
    <source>
        <dbReference type="EMBL" id="RKR81795.1"/>
    </source>
</evidence>
<evidence type="ECO:0000256" key="4">
    <source>
        <dbReference type="ARBA" id="ARBA00023284"/>
    </source>
</evidence>
<comment type="subcellular location">
    <subcellularLocation>
        <location evidence="1">Cell envelope</location>
    </subcellularLocation>
</comment>
<dbReference type="PROSITE" id="PS51352">
    <property type="entry name" value="THIOREDOXIN_2"/>
    <property type="match status" value="1"/>
</dbReference>
<dbReference type="InterPro" id="IPR013766">
    <property type="entry name" value="Thioredoxin_domain"/>
</dbReference>
<gene>
    <name evidence="7" type="ORF">BDD43_1951</name>
</gene>
<keyword evidence="3" id="KW-1015">Disulfide bond</keyword>
<feature type="chain" id="PRO_5019761776" evidence="5">
    <location>
        <begin position="19"/>
        <end position="372"/>
    </location>
</feature>
<dbReference type="InterPro" id="IPR036249">
    <property type="entry name" value="Thioredoxin-like_sf"/>
</dbReference>
<dbReference type="CDD" id="cd02966">
    <property type="entry name" value="TlpA_like_family"/>
    <property type="match status" value="1"/>
</dbReference>
<dbReference type="InterPro" id="IPR017937">
    <property type="entry name" value="Thioredoxin_CS"/>
</dbReference>
<evidence type="ECO:0000256" key="2">
    <source>
        <dbReference type="ARBA" id="ARBA00022748"/>
    </source>
</evidence>
<dbReference type="AlphaFoldDB" id="A0A495IYL2"/>
<name>A0A495IYL2_9SPHI</name>
<evidence type="ECO:0000256" key="5">
    <source>
        <dbReference type="SAM" id="SignalP"/>
    </source>
</evidence>
<dbReference type="RefSeq" id="WP_121197465.1">
    <property type="nucleotide sequence ID" value="NZ_RBKU01000001.1"/>
</dbReference>
<dbReference type="Proteomes" id="UP000268007">
    <property type="component" value="Unassembled WGS sequence"/>
</dbReference>
<dbReference type="Pfam" id="PF00578">
    <property type="entry name" value="AhpC-TSA"/>
    <property type="match status" value="1"/>
</dbReference>
<evidence type="ECO:0000256" key="3">
    <source>
        <dbReference type="ARBA" id="ARBA00023157"/>
    </source>
</evidence>
<dbReference type="InterPro" id="IPR050553">
    <property type="entry name" value="Thioredoxin_ResA/DsbE_sf"/>
</dbReference>